<feature type="compositionally biased region" description="Polar residues" evidence="1">
    <location>
        <begin position="420"/>
        <end position="447"/>
    </location>
</feature>
<keyword evidence="3" id="KW-1185">Reference proteome</keyword>
<evidence type="ECO:0000256" key="1">
    <source>
        <dbReference type="SAM" id="MobiDB-lite"/>
    </source>
</evidence>
<evidence type="ECO:0000313" key="3">
    <source>
        <dbReference type="Proteomes" id="UP000696280"/>
    </source>
</evidence>
<accession>A0A9N9LFI2</accession>
<sequence length="479" mass="50921">MANNDTFPQTGIVVASEASTDNMGALAHSILDDIVYNVIHDIVLAAHREDKMAKAATAAILVEQKAAQTAPPLPVSDDSNPAPDPPHKAETESATYQNGKVYLKGNPLDTVTEIICPKCHLPRLLYPTDGVGARKVEPGKEFCKKKPFIEKPYHDIYGQTFQMEGPGRGKKKKDMINPLLQSATEGTANGSQDSPNPSPPPGDGLPKPISFPHAKCHHCSTFLPIKRMNNHMIKCIGGGGRDSSRQALLKMQNNGNGSQNGGTPPGSRTGTPAPAGTTNHKGKSSPNKREAGDDFESDSSPQKKKKLKKTAATKLKAPKMAKSSSQMSSSNLSFEQKAPATDDEDEDSKEDENDGEYGTVVVEPKKKVIKPVTKKAKDTGMGIQKKKWLHGKGGVKPNLPPVTSDLIDGAPSPIIKLKTKTNLSDRTSSNKPHSSKNTPKNTPNGSPKVSGAVPASNGKTSSGLVRAESESSQTLSSPN</sequence>
<reference evidence="2" key="1">
    <citation type="submission" date="2021-07" db="EMBL/GenBank/DDBJ databases">
        <authorList>
            <person name="Durling M."/>
        </authorList>
    </citation>
    <scope>NUCLEOTIDE SEQUENCE</scope>
</reference>
<organism evidence="2 3">
    <name type="scientific">Hymenoscyphus fraxineus</name>
    <dbReference type="NCBI Taxonomy" id="746836"/>
    <lineage>
        <taxon>Eukaryota</taxon>
        <taxon>Fungi</taxon>
        <taxon>Dikarya</taxon>
        <taxon>Ascomycota</taxon>
        <taxon>Pezizomycotina</taxon>
        <taxon>Leotiomycetes</taxon>
        <taxon>Helotiales</taxon>
        <taxon>Helotiaceae</taxon>
        <taxon>Hymenoscyphus</taxon>
    </lineage>
</organism>
<feature type="compositionally biased region" description="Acidic residues" evidence="1">
    <location>
        <begin position="341"/>
        <end position="355"/>
    </location>
</feature>
<feature type="region of interest" description="Disordered" evidence="1">
    <location>
        <begin position="251"/>
        <end position="479"/>
    </location>
</feature>
<feature type="compositionally biased region" description="Basic residues" evidence="1">
    <location>
        <begin position="302"/>
        <end position="319"/>
    </location>
</feature>
<evidence type="ECO:0000313" key="2">
    <source>
        <dbReference type="EMBL" id="CAG8962487.1"/>
    </source>
</evidence>
<name>A0A9N9LFI2_9HELO</name>
<feature type="region of interest" description="Disordered" evidence="1">
    <location>
        <begin position="68"/>
        <end position="93"/>
    </location>
</feature>
<comment type="caution">
    <text evidence="2">The sequence shown here is derived from an EMBL/GenBank/DDBJ whole genome shotgun (WGS) entry which is preliminary data.</text>
</comment>
<feature type="region of interest" description="Disordered" evidence="1">
    <location>
        <begin position="184"/>
        <end position="209"/>
    </location>
</feature>
<dbReference type="OrthoDB" id="21557at2759"/>
<dbReference type="Proteomes" id="UP000696280">
    <property type="component" value="Unassembled WGS sequence"/>
</dbReference>
<feature type="compositionally biased region" description="Polar residues" evidence="1">
    <location>
        <begin position="470"/>
        <end position="479"/>
    </location>
</feature>
<feature type="compositionally biased region" description="Low complexity" evidence="1">
    <location>
        <begin position="265"/>
        <end position="278"/>
    </location>
</feature>
<proteinExistence type="predicted"/>
<evidence type="ECO:0008006" key="4">
    <source>
        <dbReference type="Google" id="ProtNLM"/>
    </source>
</evidence>
<feature type="compositionally biased region" description="Low complexity" evidence="1">
    <location>
        <begin position="320"/>
        <end position="333"/>
    </location>
</feature>
<protein>
    <recommendedName>
        <fullName evidence="4">Transcriptional activator</fullName>
    </recommendedName>
</protein>
<dbReference type="EMBL" id="CAJVRL010000137">
    <property type="protein sequence ID" value="CAG8962487.1"/>
    <property type="molecule type" value="Genomic_DNA"/>
</dbReference>
<dbReference type="AlphaFoldDB" id="A0A9N9LFI2"/>
<gene>
    <name evidence="2" type="ORF">HYFRA_00014222</name>
</gene>